<dbReference type="Pfam" id="PF18642">
    <property type="entry name" value="IMPa_helical"/>
    <property type="match status" value="1"/>
</dbReference>
<feature type="signal peptide" evidence="2">
    <location>
        <begin position="1"/>
        <end position="20"/>
    </location>
</feature>
<proteinExistence type="predicted"/>
<dbReference type="InterPro" id="IPR041549">
    <property type="entry name" value="IMPa_helical"/>
</dbReference>
<dbReference type="NCBIfam" id="NF038322">
    <property type="entry name" value="ImpA_fam_HExGH"/>
    <property type="match status" value="1"/>
</dbReference>
<sequence length="1031" mass="112675">MLRFHPLAGSILLVSAIALTGCGSDDDAKTGGNNSGDNNGSEVDGGNNSDDTGTDSGDDSSDTGDNQAPTISGTPDPAAKEGEPFSFTPTVSDAEGDTLSFQLVNGPAWLSIDAATGKISGSPDADDLGMAKGIVIRVSDGKKTADLQFDLEVAFNPVEQAIRTGNAMVVENSRDLASAALRTIENNRSRFAQARIELFQLNTDGAAKSDSLTAIDWDPTHDAAQISATFGENEAILISNAANEGKTVYNRGFGVIGESDARYLVLGGNPMRNRGSANEQMYQFMHNAIVWLSGRDNFDTKPLKLVMAQMDESYWFHDASGVRKWLDDRYGEAVSYNAQGDCDGAKLAGCLNDNPDLLIISQKSEEADVDAITATVAAAMAKGTPVLYLHWDGNLTSLGGQLFTLFNVSYQEDNYWKRLYLSGYDSIDDMGEIPESVAQVKTMLTHFESEDYAFDWSACDGENCSAVSGLNAGFFEGADQVRNIMSNLDKNKTNIFADEGKRYQKLLALLGDHYRASVTYPMDKITTEDNAFLKSLYADYSVYNYRALNPAQKDMGNFSRSSFNHVSPVTKTIDMESKRYFRAAGVYALPGYTVKVTRLDNADVATSIFVNTQRSGATHQFEKNGYTRPKFLQTPKFSIKSGESITFTSTYGGPLQIEFGGNGKNVSFRFENVGEHPFWNGEEDNASFEQALAQGDYDWAELVTPGFEVHSKLDKMRKSMQDENWKTGAALAAGTMRYIHNFPHVLAGFKGPGIDVVAEIHDFATAHNLDIEHIDIVKHMNADQATCGYGCSGNPYDAYWEFSPIGHGDIHELGHGLERGRFRFSGWDGHASTNPYSYYSKSHYYIDTGKNPGCQSLPFESMFKVLRDSVSESNPQAYVQSQKLTGWSNGAGITVQMMMTAQGEGKLNDGWNLLPRLHILDRNFNAALASEEAWSAAKSNLGFSQYSLAEAKSINSNDWMTVAVSHATGLDFRDYLTMWALPFSAKASAQVASFSLPVAPRKYYASGGDQFCYGLDKPSILVDGVQTWPSL</sequence>
<feature type="domain" description="Peptidase M60" evidence="3">
    <location>
        <begin position="579"/>
        <end position="908"/>
    </location>
</feature>
<accession>Q2SHR7</accession>
<dbReference type="HOGENOM" id="CLU_004117_0_0_6"/>
<name>Q2SHR7_HAHCH</name>
<dbReference type="InterPro" id="IPR040711">
    <property type="entry name" value="IMPa_N_2"/>
</dbReference>
<dbReference type="Gene3D" id="2.60.40.10">
    <property type="entry name" value="Immunoglobulins"/>
    <property type="match status" value="1"/>
</dbReference>
<dbReference type="KEGG" id="hch:HCH_03041"/>
<feature type="compositionally biased region" description="Acidic residues" evidence="1">
    <location>
        <begin position="52"/>
        <end position="62"/>
    </location>
</feature>
<dbReference type="EMBL" id="CP000155">
    <property type="protein sequence ID" value="ABC29807.1"/>
    <property type="molecule type" value="Genomic_DNA"/>
</dbReference>
<dbReference type="InterPro" id="IPR013783">
    <property type="entry name" value="Ig-like_fold"/>
</dbReference>
<evidence type="ECO:0000256" key="1">
    <source>
        <dbReference type="SAM" id="MobiDB-lite"/>
    </source>
</evidence>
<reference evidence="4 5" key="1">
    <citation type="journal article" date="2005" name="Nucleic Acids Res.">
        <title>Genomic blueprint of Hahella chejuensis, a marine microbe producing an algicidal agent.</title>
        <authorList>
            <person name="Jeong H."/>
            <person name="Yim J.H."/>
            <person name="Lee C."/>
            <person name="Choi S.-H."/>
            <person name="Park Y.K."/>
            <person name="Yoon S.H."/>
            <person name="Hur C.-G."/>
            <person name="Kang H.-Y."/>
            <person name="Kim D."/>
            <person name="Lee H.H."/>
            <person name="Park K.H."/>
            <person name="Park S.-H."/>
            <person name="Park H.-S."/>
            <person name="Lee H.K."/>
            <person name="Oh T.K."/>
            <person name="Kim J.F."/>
        </authorList>
    </citation>
    <scope>NUCLEOTIDE SEQUENCE [LARGE SCALE GENOMIC DNA]</scope>
    <source>
        <strain evidence="4 5">KCTC 2396</strain>
    </source>
</reference>
<evidence type="ECO:0000313" key="5">
    <source>
        <dbReference type="Proteomes" id="UP000000238"/>
    </source>
</evidence>
<evidence type="ECO:0000313" key="4">
    <source>
        <dbReference type="EMBL" id="ABC29807.1"/>
    </source>
</evidence>
<dbReference type="Proteomes" id="UP000000238">
    <property type="component" value="Chromosome"/>
</dbReference>
<evidence type="ECO:0000256" key="2">
    <source>
        <dbReference type="SAM" id="SignalP"/>
    </source>
</evidence>
<dbReference type="PROSITE" id="PS51257">
    <property type="entry name" value="PROKAR_LIPOPROTEIN"/>
    <property type="match status" value="1"/>
</dbReference>
<evidence type="ECO:0000259" key="3">
    <source>
        <dbReference type="PROSITE" id="PS51723"/>
    </source>
</evidence>
<keyword evidence="5" id="KW-1185">Reference proteome</keyword>
<dbReference type="eggNOG" id="COG1879">
    <property type="taxonomic scope" value="Bacteria"/>
</dbReference>
<dbReference type="eggNOG" id="COG2982">
    <property type="taxonomic scope" value="Bacteria"/>
</dbReference>
<feature type="chain" id="PRO_5004215736" description="Peptidase M60 domain-containing protein" evidence="2">
    <location>
        <begin position="21"/>
        <end position="1031"/>
    </location>
</feature>
<dbReference type="InterPro" id="IPR031161">
    <property type="entry name" value="Peptidase_M60_dom"/>
</dbReference>
<protein>
    <recommendedName>
        <fullName evidence="3">Peptidase M60 domain-containing protein</fullName>
    </recommendedName>
</protein>
<dbReference type="AlphaFoldDB" id="Q2SHR7"/>
<dbReference type="SUPFAM" id="SSF49313">
    <property type="entry name" value="Cadherin-like"/>
    <property type="match status" value="1"/>
</dbReference>
<dbReference type="GO" id="GO:0016020">
    <property type="term" value="C:membrane"/>
    <property type="evidence" value="ECO:0007669"/>
    <property type="project" value="InterPro"/>
</dbReference>
<dbReference type="STRING" id="349521.HCH_03041"/>
<organism evidence="4 5">
    <name type="scientific">Hahella chejuensis (strain KCTC 2396)</name>
    <dbReference type="NCBI Taxonomy" id="349521"/>
    <lineage>
        <taxon>Bacteria</taxon>
        <taxon>Pseudomonadati</taxon>
        <taxon>Pseudomonadota</taxon>
        <taxon>Gammaproteobacteria</taxon>
        <taxon>Oceanospirillales</taxon>
        <taxon>Hahellaceae</taxon>
        <taxon>Hahella</taxon>
    </lineage>
</organism>
<dbReference type="Pfam" id="PF05345">
    <property type="entry name" value="He_PIG"/>
    <property type="match status" value="1"/>
</dbReference>
<dbReference type="SMART" id="SM01276">
    <property type="entry name" value="M60-like"/>
    <property type="match status" value="1"/>
</dbReference>
<gene>
    <name evidence="4" type="ordered locus">HCH_03041</name>
</gene>
<dbReference type="Pfam" id="PF18650">
    <property type="entry name" value="IMPa_N_2"/>
    <property type="match status" value="1"/>
</dbReference>
<dbReference type="Gene3D" id="1.10.390.30">
    <property type="entry name" value="Peptidase M60, enhancin-like domain 3"/>
    <property type="match status" value="1"/>
</dbReference>
<dbReference type="SMART" id="SM00736">
    <property type="entry name" value="CADG"/>
    <property type="match status" value="1"/>
</dbReference>
<feature type="region of interest" description="Disordered" evidence="1">
    <location>
        <begin position="25"/>
        <end position="92"/>
    </location>
</feature>
<feature type="compositionally biased region" description="Low complexity" evidence="1">
    <location>
        <begin position="31"/>
        <end position="51"/>
    </location>
</feature>
<dbReference type="PROSITE" id="PS51723">
    <property type="entry name" value="PEPTIDASE_M60"/>
    <property type="match status" value="1"/>
</dbReference>
<keyword evidence="2" id="KW-0732">Signal</keyword>
<dbReference type="InterPro" id="IPR006644">
    <property type="entry name" value="Cadg"/>
</dbReference>
<dbReference type="RefSeq" id="WP_011396876.1">
    <property type="nucleotide sequence ID" value="NC_007645.1"/>
</dbReference>
<dbReference type="GO" id="GO:0005509">
    <property type="term" value="F:calcium ion binding"/>
    <property type="evidence" value="ECO:0007669"/>
    <property type="project" value="InterPro"/>
</dbReference>
<dbReference type="InterPro" id="IPR015919">
    <property type="entry name" value="Cadherin-like_sf"/>
</dbReference>
<dbReference type="InterPro" id="IPR042279">
    <property type="entry name" value="Pep_M60_3"/>
</dbReference>